<keyword evidence="5" id="KW-0472">Membrane</keyword>
<feature type="non-terminal residue" evidence="7">
    <location>
        <position position="1"/>
    </location>
</feature>
<keyword evidence="5" id="KW-1133">Transmembrane helix</keyword>
<keyword evidence="1" id="KW-0677">Repeat</keyword>
<reference evidence="7 8" key="1">
    <citation type="journal article" date="2013" name="Curr. Biol.">
        <title>The Genome of the Foraminiferan Reticulomyxa filosa.</title>
        <authorList>
            <person name="Glockner G."/>
            <person name="Hulsmann N."/>
            <person name="Schleicher M."/>
            <person name="Noegel A.A."/>
            <person name="Eichinger L."/>
            <person name="Gallinger C."/>
            <person name="Pawlowski J."/>
            <person name="Sierra R."/>
            <person name="Euteneuer U."/>
            <person name="Pillet L."/>
            <person name="Moustafa A."/>
            <person name="Platzer M."/>
            <person name="Groth M."/>
            <person name="Szafranski K."/>
            <person name="Schliwa M."/>
        </authorList>
    </citation>
    <scope>NUCLEOTIDE SEQUENCE [LARGE SCALE GENOMIC DNA]</scope>
</reference>
<dbReference type="PANTHER" id="PTHR46674:SF1">
    <property type="entry name" value="INACTIVE PEPTIDYL-PROLYL CIS-TRANS ISOMERASE FKBP6"/>
    <property type="match status" value="1"/>
</dbReference>
<dbReference type="OrthoDB" id="1902587at2759"/>
<dbReference type="Gene3D" id="3.10.50.40">
    <property type="match status" value="1"/>
</dbReference>
<comment type="caution">
    <text evidence="7">The sequence shown here is derived from an EMBL/GenBank/DDBJ whole genome shotgun (WGS) entry which is preliminary data.</text>
</comment>
<evidence type="ECO:0000256" key="3">
    <source>
        <dbReference type="PROSITE-ProRule" id="PRU00277"/>
    </source>
</evidence>
<organism evidence="7 8">
    <name type="scientific">Reticulomyxa filosa</name>
    <dbReference type="NCBI Taxonomy" id="46433"/>
    <lineage>
        <taxon>Eukaryota</taxon>
        <taxon>Sar</taxon>
        <taxon>Rhizaria</taxon>
        <taxon>Retaria</taxon>
        <taxon>Foraminifera</taxon>
        <taxon>Monothalamids</taxon>
        <taxon>Reticulomyxidae</taxon>
        <taxon>Reticulomyxa</taxon>
    </lineage>
</organism>
<dbReference type="GO" id="GO:0003755">
    <property type="term" value="F:peptidyl-prolyl cis-trans isomerase activity"/>
    <property type="evidence" value="ECO:0007669"/>
    <property type="project" value="UniProtKB-KW"/>
</dbReference>
<feature type="transmembrane region" description="Helical" evidence="5">
    <location>
        <begin position="197"/>
        <end position="218"/>
    </location>
</feature>
<dbReference type="Proteomes" id="UP000023152">
    <property type="component" value="Unassembled WGS sequence"/>
</dbReference>
<keyword evidence="2" id="KW-0802">TPR repeat</keyword>
<gene>
    <name evidence="7" type="ORF">RFI_27446</name>
</gene>
<dbReference type="InterPro" id="IPR001179">
    <property type="entry name" value="PPIase_FKBP_dom"/>
</dbReference>
<feature type="compositionally biased region" description="Basic and acidic residues" evidence="4">
    <location>
        <begin position="49"/>
        <end position="62"/>
    </location>
</feature>
<dbReference type="AlphaFoldDB" id="X6M7H8"/>
<keyword evidence="8" id="KW-1185">Reference proteome</keyword>
<feature type="domain" description="PPIase FKBP-type" evidence="6">
    <location>
        <begin position="75"/>
        <end position="168"/>
    </location>
</feature>
<proteinExistence type="predicted"/>
<protein>
    <recommendedName>
        <fullName evidence="3">peptidylprolyl isomerase</fullName>
        <ecNumber evidence="3">5.2.1.8</ecNumber>
    </recommendedName>
</protein>
<comment type="catalytic activity">
    <reaction evidence="3">
        <text>[protein]-peptidylproline (omega=180) = [protein]-peptidylproline (omega=0)</text>
        <dbReference type="Rhea" id="RHEA:16237"/>
        <dbReference type="Rhea" id="RHEA-COMP:10747"/>
        <dbReference type="Rhea" id="RHEA-COMP:10748"/>
        <dbReference type="ChEBI" id="CHEBI:83833"/>
        <dbReference type="ChEBI" id="CHEBI:83834"/>
        <dbReference type="EC" id="5.2.1.8"/>
    </reaction>
</comment>
<dbReference type="EMBL" id="ASPP01023808">
    <property type="protein sequence ID" value="ETO09933.1"/>
    <property type="molecule type" value="Genomic_DNA"/>
</dbReference>
<dbReference type="SUPFAM" id="SSF54534">
    <property type="entry name" value="FKBP-like"/>
    <property type="match status" value="1"/>
</dbReference>
<feature type="compositionally biased region" description="Basic and acidic residues" evidence="4">
    <location>
        <begin position="1"/>
        <end position="15"/>
    </location>
</feature>
<feature type="compositionally biased region" description="Acidic residues" evidence="4">
    <location>
        <begin position="16"/>
        <end position="48"/>
    </location>
</feature>
<evidence type="ECO:0000313" key="8">
    <source>
        <dbReference type="Proteomes" id="UP000023152"/>
    </source>
</evidence>
<keyword evidence="5" id="KW-0812">Transmembrane</keyword>
<evidence type="ECO:0000256" key="5">
    <source>
        <dbReference type="SAM" id="Phobius"/>
    </source>
</evidence>
<sequence length="374" mass="44007">ALTKRDKGGLKSNRDDNEEEEEEEEEHDEHDEQDEDNEHVEENDDSDDPFPHDDYSRIDFRTLKPGNGTTYPLPYSFVRYKYLGYIHHRDTGRWEQFTPRKIANYEHRTQLGVSSQVPGLEEALLTMSEGEKAKVWVPSRLGYGTHGAGGLVPPNSDLVFIITLLAVEADDENDVNLQMSVDNENTDGNYPDENDNFGLSFFFFFFVMYIHLNIYHIFVNTKILYFEIVFRHCANHKQHFVVVKCCFGLTCCCQSPFVSSLQNTKFSQILVHFVKFRNWIIFLQNKVLQINLYINLLIRLNIAFGVTYQYKIYKSTKNYITEYPLRHCFFFPSNLFQKFKRDFGEPSRLHSILFCNVRFACIYFSLTDEKKRKE</sequence>
<evidence type="ECO:0000256" key="2">
    <source>
        <dbReference type="ARBA" id="ARBA00022803"/>
    </source>
</evidence>
<evidence type="ECO:0000259" key="6">
    <source>
        <dbReference type="PROSITE" id="PS50059"/>
    </source>
</evidence>
<name>X6M7H8_RETFI</name>
<dbReference type="InterPro" id="IPR042282">
    <property type="entry name" value="FKBP6/shu"/>
</dbReference>
<accession>X6M7H8</accession>
<keyword evidence="3" id="KW-0697">Rotamase</keyword>
<dbReference type="PANTHER" id="PTHR46674">
    <property type="entry name" value="INACTIVE PEPTIDYL-PROLYL CIS-TRANS ISOMERASE FKBP6"/>
    <property type="match status" value="1"/>
</dbReference>
<dbReference type="InterPro" id="IPR046357">
    <property type="entry name" value="PPIase_dom_sf"/>
</dbReference>
<evidence type="ECO:0000256" key="4">
    <source>
        <dbReference type="SAM" id="MobiDB-lite"/>
    </source>
</evidence>
<keyword evidence="3 7" id="KW-0413">Isomerase</keyword>
<dbReference type="PROSITE" id="PS50059">
    <property type="entry name" value="FKBP_PPIASE"/>
    <property type="match status" value="1"/>
</dbReference>
<dbReference type="Pfam" id="PF00254">
    <property type="entry name" value="FKBP_C"/>
    <property type="match status" value="1"/>
</dbReference>
<evidence type="ECO:0000256" key="1">
    <source>
        <dbReference type="ARBA" id="ARBA00022737"/>
    </source>
</evidence>
<feature type="region of interest" description="Disordered" evidence="4">
    <location>
        <begin position="1"/>
        <end position="63"/>
    </location>
</feature>
<evidence type="ECO:0000313" key="7">
    <source>
        <dbReference type="EMBL" id="ETO09933.1"/>
    </source>
</evidence>
<dbReference type="EC" id="5.2.1.8" evidence="3"/>